<proteinExistence type="predicted"/>
<evidence type="ECO:0000313" key="1">
    <source>
        <dbReference type="EMBL" id="ABF91054.1"/>
    </source>
</evidence>
<reference evidence="1 2" key="1">
    <citation type="journal article" date="2006" name="Proc. Natl. Acad. Sci. U.S.A.">
        <title>Evolution of sensory complexity recorded in a myxobacterial genome.</title>
        <authorList>
            <person name="Goldman B.S."/>
            <person name="Nierman W.C."/>
            <person name="Kaiser D."/>
            <person name="Slater S.C."/>
            <person name="Durkin A.S."/>
            <person name="Eisen J.A."/>
            <person name="Ronning C.M."/>
            <person name="Barbazuk W.B."/>
            <person name="Blanchard M."/>
            <person name="Field C."/>
            <person name="Halling C."/>
            <person name="Hinkle G."/>
            <person name="Iartchuk O."/>
            <person name="Kim H.S."/>
            <person name="Mackenzie C."/>
            <person name="Madupu R."/>
            <person name="Miller N."/>
            <person name="Shvartsbeyn A."/>
            <person name="Sullivan S.A."/>
            <person name="Vaudin M."/>
            <person name="Wiegand R."/>
            <person name="Kaplan H.B."/>
        </authorList>
    </citation>
    <scope>NUCLEOTIDE SEQUENCE [LARGE SCALE GENOMIC DNA]</scope>
    <source>
        <strain evidence="2">DK1622</strain>
    </source>
</reference>
<sequence>MATCEANGVNPGAYLANMPLRVQTHPNSRIG</sequence>
<accession>Q1D5T7</accession>
<keyword evidence="2" id="KW-1185">Reference proteome</keyword>
<dbReference type="EMBL" id="CP000113">
    <property type="protein sequence ID" value="ABF91054.1"/>
    <property type="molecule type" value="Genomic_DNA"/>
</dbReference>
<protein>
    <submittedName>
        <fullName evidence="1">Uncharacterized protein</fullName>
    </submittedName>
</protein>
<gene>
    <name evidence="1" type="ordered locus">MXAN_3804</name>
</gene>
<dbReference type="OrthoDB" id="9800877at2"/>
<name>Q1D5T7_MYXXD</name>
<dbReference type="EnsemblBacteria" id="ABF91054">
    <property type="protein sequence ID" value="ABF91054"/>
    <property type="gene ID" value="MXAN_3804"/>
</dbReference>
<dbReference type="AlphaFoldDB" id="Q1D5T7"/>
<dbReference type="HOGENOM" id="CLU_3397539_0_0_7"/>
<evidence type="ECO:0000313" key="2">
    <source>
        <dbReference type="Proteomes" id="UP000002402"/>
    </source>
</evidence>
<dbReference type="KEGG" id="mxa:MXAN_3804"/>
<organism evidence="1 2">
    <name type="scientific">Myxococcus xanthus (strain DK1622)</name>
    <dbReference type="NCBI Taxonomy" id="246197"/>
    <lineage>
        <taxon>Bacteria</taxon>
        <taxon>Pseudomonadati</taxon>
        <taxon>Myxococcota</taxon>
        <taxon>Myxococcia</taxon>
        <taxon>Myxococcales</taxon>
        <taxon>Cystobacterineae</taxon>
        <taxon>Myxococcaceae</taxon>
        <taxon>Myxococcus</taxon>
    </lineage>
</organism>
<dbReference type="Proteomes" id="UP000002402">
    <property type="component" value="Chromosome"/>
</dbReference>